<name>A0ABS5EZG9_9PROT</name>
<gene>
    <name evidence="2" type="ORF">GXW71_15190</name>
</gene>
<dbReference type="EMBL" id="JAAGBB010000017">
    <property type="protein sequence ID" value="MBR0665702.1"/>
    <property type="molecule type" value="Genomic_DNA"/>
</dbReference>
<reference evidence="3" key="1">
    <citation type="journal article" date="2021" name="Syst. Appl. Microbiol.">
        <title>Roseomonas hellenica sp. nov., isolated from roots of wild-growing Alkanna tinctoria.</title>
        <authorList>
            <person name="Rat A."/>
            <person name="Naranjo H.D."/>
            <person name="Lebbe L."/>
            <person name="Cnockaert M."/>
            <person name="Krigas N."/>
            <person name="Grigoriadou K."/>
            <person name="Maloupa E."/>
            <person name="Willems A."/>
        </authorList>
    </citation>
    <scope>NUCLEOTIDE SEQUENCE [LARGE SCALE GENOMIC DNA]</scope>
    <source>
        <strain evidence="3">LMG 31523</strain>
    </source>
</reference>
<dbReference type="SUPFAM" id="SSF54427">
    <property type="entry name" value="NTF2-like"/>
    <property type="match status" value="1"/>
</dbReference>
<evidence type="ECO:0000313" key="3">
    <source>
        <dbReference type="Proteomes" id="UP001196870"/>
    </source>
</evidence>
<accession>A0ABS5EZG9</accession>
<comment type="caution">
    <text evidence="2">The sequence shown here is derived from an EMBL/GenBank/DDBJ whole genome shotgun (WGS) entry which is preliminary data.</text>
</comment>
<dbReference type="Proteomes" id="UP001196870">
    <property type="component" value="Unassembled WGS sequence"/>
</dbReference>
<proteinExistence type="predicted"/>
<dbReference type="InterPro" id="IPR037401">
    <property type="entry name" value="SnoaL-like"/>
</dbReference>
<sequence length="108" mass="11684">MTPTLPAPVAAYYAAKNRHDIDAMLAPFAPDATVLDEGETLRGHAAIRRWMEETTRKYRVTVAVAEVSEVDGRVLVAADVSGTFPGSPARLRFAFTLDGGRIARLEIG</sequence>
<evidence type="ECO:0000259" key="1">
    <source>
        <dbReference type="Pfam" id="PF12680"/>
    </source>
</evidence>
<dbReference type="RefSeq" id="WP_211853373.1">
    <property type="nucleotide sequence ID" value="NZ_JAAGBB010000017.1"/>
</dbReference>
<organism evidence="2 3">
    <name type="scientific">Plastoroseomonas hellenica</name>
    <dbReference type="NCBI Taxonomy" id="2687306"/>
    <lineage>
        <taxon>Bacteria</taxon>
        <taxon>Pseudomonadati</taxon>
        <taxon>Pseudomonadota</taxon>
        <taxon>Alphaproteobacteria</taxon>
        <taxon>Acetobacterales</taxon>
        <taxon>Acetobacteraceae</taxon>
        <taxon>Plastoroseomonas</taxon>
    </lineage>
</organism>
<keyword evidence="3" id="KW-1185">Reference proteome</keyword>
<feature type="domain" description="SnoaL-like" evidence="1">
    <location>
        <begin position="9"/>
        <end position="104"/>
    </location>
</feature>
<evidence type="ECO:0000313" key="2">
    <source>
        <dbReference type="EMBL" id="MBR0665702.1"/>
    </source>
</evidence>
<dbReference type="InterPro" id="IPR032710">
    <property type="entry name" value="NTF2-like_dom_sf"/>
</dbReference>
<dbReference type="Gene3D" id="3.10.450.50">
    <property type="match status" value="1"/>
</dbReference>
<protein>
    <submittedName>
        <fullName evidence="2">Nuclear transport factor 2 family protein</fullName>
    </submittedName>
</protein>
<dbReference type="Pfam" id="PF12680">
    <property type="entry name" value="SnoaL_2"/>
    <property type="match status" value="1"/>
</dbReference>